<organism evidence="2 3">
    <name type="scientific">Aspergillus sclerotiicarbonarius (strain CBS 121057 / IBT 28362)</name>
    <dbReference type="NCBI Taxonomy" id="1448318"/>
    <lineage>
        <taxon>Eukaryota</taxon>
        <taxon>Fungi</taxon>
        <taxon>Dikarya</taxon>
        <taxon>Ascomycota</taxon>
        <taxon>Pezizomycotina</taxon>
        <taxon>Eurotiomycetes</taxon>
        <taxon>Eurotiomycetidae</taxon>
        <taxon>Eurotiales</taxon>
        <taxon>Aspergillaceae</taxon>
        <taxon>Aspergillus</taxon>
        <taxon>Aspergillus subgen. Circumdati</taxon>
    </lineage>
</organism>
<dbReference type="AlphaFoldDB" id="A0A319DUL6"/>
<reference evidence="2 3" key="1">
    <citation type="submission" date="2018-02" db="EMBL/GenBank/DDBJ databases">
        <title>The genomes of Aspergillus section Nigri reveals drivers in fungal speciation.</title>
        <authorList>
            <consortium name="DOE Joint Genome Institute"/>
            <person name="Vesth T.C."/>
            <person name="Nybo J."/>
            <person name="Theobald S."/>
            <person name="Brandl J."/>
            <person name="Frisvad J.C."/>
            <person name="Nielsen K.F."/>
            <person name="Lyhne E.K."/>
            <person name="Kogle M.E."/>
            <person name="Kuo A."/>
            <person name="Riley R."/>
            <person name="Clum A."/>
            <person name="Nolan M."/>
            <person name="Lipzen A."/>
            <person name="Salamov A."/>
            <person name="Henrissat B."/>
            <person name="Wiebenga A."/>
            <person name="De vries R.P."/>
            <person name="Grigoriev I.V."/>
            <person name="Mortensen U.H."/>
            <person name="Andersen M.R."/>
            <person name="Baker S.E."/>
        </authorList>
    </citation>
    <scope>NUCLEOTIDE SEQUENCE [LARGE SCALE GENOMIC DNA]</scope>
    <source>
        <strain evidence="2 3">CBS 121057</strain>
    </source>
</reference>
<feature type="chain" id="PRO_5016424157" evidence="1">
    <location>
        <begin position="30"/>
        <end position="90"/>
    </location>
</feature>
<proteinExistence type="predicted"/>
<feature type="signal peptide" evidence="1">
    <location>
        <begin position="1"/>
        <end position="29"/>
    </location>
</feature>
<dbReference type="EMBL" id="KZ826417">
    <property type="protein sequence ID" value="PYI01366.1"/>
    <property type="molecule type" value="Genomic_DNA"/>
</dbReference>
<sequence>MARMDGMVMWPAGSHVFVLFSLFIHPSLSLLVDIYLPFSHISSDNYKRMERDNFYVTACEGKHIRGGEVESGGQGSLPAFPYTDLAIQGP</sequence>
<name>A0A319DUL6_ASPSB</name>
<accession>A0A319DUL6</accession>
<evidence type="ECO:0000313" key="3">
    <source>
        <dbReference type="Proteomes" id="UP000248423"/>
    </source>
</evidence>
<keyword evidence="3" id="KW-1185">Reference proteome</keyword>
<keyword evidence="1" id="KW-0732">Signal</keyword>
<dbReference type="VEuPathDB" id="FungiDB:BO78DRAFT_17299"/>
<protein>
    <submittedName>
        <fullName evidence="2">Uncharacterized protein</fullName>
    </submittedName>
</protein>
<dbReference type="Proteomes" id="UP000248423">
    <property type="component" value="Unassembled WGS sequence"/>
</dbReference>
<evidence type="ECO:0000256" key="1">
    <source>
        <dbReference type="SAM" id="SignalP"/>
    </source>
</evidence>
<gene>
    <name evidence="2" type="ORF">BO78DRAFT_17299</name>
</gene>
<evidence type="ECO:0000313" key="2">
    <source>
        <dbReference type="EMBL" id="PYI01366.1"/>
    </source>
</evidence>